<proteinExistence type="predicted"/>
<reference evidence="1" key="1">
    <citation type="journal article" date="2015" name="Nature">
        <title>Complex archaea that bridge the gap between prokaryotes and eukaryotes.</title>
        <authorList>
            <person name="Spang A."/>
            <person name="Saw J.H."/>
            <person name="Jorgensen S.L."/>
            <person name="Zaremba-Niedzwiedzka K."/>
            <person name="Martijn J."/>
            <person name="Lind A.E."/>
            <person name="van Eijk R."/>
            <person name="Schleper C."/>
            <person name="Guy L."/>
            <person name="Ettema T.J."/>
        </authorList>
    </citation>
    <scope>NUCLEOTIDE SEQUENCE</scope>
</reference>
<comment type="caution">
    <text evidence="1">The sequence shown here is derived from an EMBL/GenBank/DDBJ whole genome shotgun (WGS) entry which is preliminary data.</text>
</comment>
<dbReference type="AlphaFoldDB" id="A0A0F9KHM7"/>
<dbReference type="EMBL" id="LAZR01015057">
    <property type="protein sequence ID" value="KKM14825.1"/>
    <property type="molecule type" value="Genomic_DNA"/>
</dbReference>
<name>A0A0F9KHM7_9ZZZZ</name>
<accession>A0A0F9KHM7</accession>
<protein>
    <submittedName>
        <fullName evidence="1">Uncharacterized protein</fullName>
    </submittedName>
</protein>
<organism evidence="1">
    <name type="scientific">marine sediment metagenome</name>
    <dbReference type="NCBI Taxonomy" id="412755"/>
    <lineage>
        <taxon>unclassified sequences</taxon>
        <taxon>metagenomes</taxon>
        <taxon>ecological metagenomes</taxon>
    </lineage>
</organism>
<sequence>MNATKKIRYTVNLPTRLVDLAESLKPDLSGFIADCLSNDKLVEKFKARIEADVQKDA</sequence>
<gene>
    <name evidence="1" type="ORF">LCGC14_1702180</name>
</gene>
<evidence type="ECO:0000313" key="1">
    <source>
        <dbReference type="EMBL" id="KKM14825.1"/>
    </source>
</evidence>